<comment type="subcellular location">
    <subcellularLocation>
        <location evidence="1">Cell membrane</location>
        <topology evidence="1">Multi-pass membrane protein</topology>
    </subcellularLocation>
</comment>
<keyword evidence="4 7" id="KW-1133">Transmembrane helix</keyword>
<evidence type="ECO:0000259" key="8">
    <source>
        <dbReference type="Pfam" id="PF13515"/>
    </source>
</evidence>
<feature type="transmembrane region" description="Helical" evidence="7">
    <location>
        <begin position="106"/>
        <end position="125"/>
    </location>
</feature>
<feature type="transmembrane region" description="Helical" evidence="7">
    <location>
        <begin position="153"/>
        <end position="170"/>
    </location>
</feature>
<evidence type="ECO:0000256" key="2">
    <source>
        <dbReference type="ARBA" id="ARBA00022475"/>
    </source>
</evidence>
<keyword evidence="5 7" id="KW-0472">Membrane</keyword>
<dbReference type="Proteomes" id="UP001501358">
    <property type="component" value="Unassembled WGS sequence"/>
</dbReference>
<feature type="transmembrane region" description="Helical" evidence="7">
    <location>
        <begin position="468"/>
        <end position="487"/>
    </location>
</feature>
<accession>A0ABN3M921</accession>
<evidence type="ECO:0000256" key="1">
    <source>
        <dbReference type="ARBA" id="ARBA00004651"/>
    </source>
</evidence>
<dbReference type="PANTHER" id="PTHR30509">
    <property type="entry name" value="P-HYDROXYBENZOIC ACID EFFLUX PUMP SUBUNIT-RELATED"/>
    <property type="match status" value="1"/>
</dbReference>
<evidence type="ECO:0000256" key="3">
    <source>
        <dbReference type="ARBA" id="ARBA00022692"/>
    </source>
</evidence>
<reference evidence="9 10" key="1">
    <citation type="journal article" date="2019" name="Int. J. Syst. Evol. Microbiol.">
        <title>The Global Catalogue of Microorganisms (GCM) 10K type strain sequencing project: providing services to taxonomists for standard genome sequencing and annotation.</title>
        <authorList>
            <consortium name="The Broad Institute Genomics Platform"/>
            <consortium name="The Broad Institute Genome Sequencing Center for Infectious Disease"/>
            <person name="Wu L."/>
            <person name="Ma J."/>
        </authorList>
    </citation>
    <scope>NUCLEOTIDE SEQUENCE [LARGE SCALE GENOMIC DNA]</scope>
    <source>
        <strain evidence="9 10">JCM 6307</strain>
    </source>
</reference>
<dbReference type="EMBL" id="BAAATA010000023">
    <property type="protein sequence ID" value="GAA2497637.1"/>
    <property type="molecule type" value="Genomic_DNA"/>
</dbReference>
<keyword evidence="2" id="KW-1003">Cell membrane</keyword>
<dbReference type="InterPro" id="IPR049453">
    <property type="entry name" value="Memb_transporter_dom"/>
</dbReference>
<evidence type="ECO:0000256" key="4">
    <source>
        <dbReference type="ARBA" id="ARBA00022989"/>
    </source>
</evidence>
<feature type="transmembrane region" description="Helical" evidence="7">
    <location>
        <begin position="80"/>
        <end position="99"/>
    </location>
</feature>
<protein>
    <submittedName>
        <fullName evidence="9">FUSC family protein</fullName>
    </submittedName>
</protein>
<feature type="transmembrane region" description="Helical" evidence="7">
    <location>
        <begin position="398"/>
        <end position="417"/>
    </location>
</feature>
<comment type="similarity">
    <text evidence="6">Belongs to the YccS/YhfK family.</text>
</comment>
<feature type="domain" description="Integral membrane bound transporter" evidence="8">
    <location>
        <begin position="365"/>
        <end position="484"/>
    </location>
</feature>
<name>A0ABN3M921_9ACTN</name>
<comment type="caution">
    <text evidence="9">The sequence shown here is derived from an EMBL/GenBank/DDBJ whole genome shotgun (WGS) entry which is preliminary data.</text>
</comment>
<keyword evidence="3 7" id="KW-0812">Transmembrane</keyword>
<feature type="transmembrane region" description="Helical" evidence="7">
    <location>
        <begin position="445"/>
        <end position="462"/>
    </location>
</feature>
<evidence type="ECO:0000313" key="10">
    <source>
        <dbReference type="Proteomes" id="UP001501358"/>
    </source>
</evidence>
<dbReference type="Pfam" id="PF13515">
    <property type="entry name" value="FUSC_2"/>
    <property type="match status" value="1"/>
</dbReference>
<evidence type="ECO:0000256" key="7">
    <source>
        <dbReference type="SAM" id="Phobius"/>
    </source>
</evidence>
<evidence type="ECO:0000313" key="9">
    <source>
        <dbReference type="EMBL" id="GAA2497637.1"/>
    </source>
</evidence>
<dbReference type="PANTHER" id="PTHR30509:SF9">
    <property type="entry name" value="MULTIDRUG RESISTANCE PROTEIN MDTO"/>
    <property type="match status" value="1"/>
</dbReference>
<proteinExistence type="inferred from homology"/>
<gene>
    <name evidence="9" type="ORF">GCM10010406_37700</name>
</gene>
<sequence length="659" mass="67800">MLRMTRRRPVPVWLSHPFRWQRQPVPRAAVLRGALSAGPLLAAGVALGRPAAGVLAALGAMLAGVNDRPGTRRSGVVHIGLPALAGAAGMLAGSVLAVVAPGWWSLPALCVVGLVSGAVSVVGPVSSTAGMQMLVTTVVGAGMPMPGAPWQKAVLFLFGAGWLLALRLLLRPLRPRGGALGGERAAVAAVFDALADALEAVGGPQAEAARRRLTTALDRADEALRLRGVLRRRAGAAERRLVARFAAATALCEASVALLWEAQPLPPRVAEGPRRLASAVRTGLPAGALPAPRPGTPARRAFDTALLEAATVFGRPDAHDTGAHGTGEDVHRLPEGAAAGARRRVLGPAGREYGLRVAVCVAAGAALALALRADHWYWLPATAAFLVKPDMGPLFSRVVTRFAGTALGVLAFTVLIAVPAGPWWPVVLAVAAGALVPVAVRHFAALTAVVTVLVLSFVHIAGDTAVAGLRLVDTALACLIVLLVGHLPRLVDTDARVGARLSVALRRTEAYLRNVLDAPAPDHTAGAGGTAGAGYRERRALRRAAYRALGEARAAAELAAAELPPARARAGGWLAVVASTERIVDAVTACAVRLENGTPRPDPRYAQELGDALAAVAEQVAHRRRGPVSVLPDIAVPPGCDTLADVAGQLGRIRGEAAA</sequence>
<organism evidence="9 10">
    <name type="scientific">Streptomyces thermolineatus</name>
    <dbReference type="NCBI Taxonomy" id="44033"/>
    <lineage>
        <taxon>Bacteria</taxon>
        <taxon>Bacillati</taxon>
        <taxon>Actinomycetota</taxon>
        <taxon>Actinomycetes</taxon>
        <taxon>Kitasatosporales</taxon>
        <taxon>Streptomycetaceae</taxon>
        <taxon>Streptomyces</taxon>
    </lineage>
</organism>
<evidence type="ECO:0000256" key="6">
    <source>
        <dbReference type="ARBA" id="ARBA00043993"/>
    </source>
</evidence>
<evidence type="ECO:0000256" key="5">
    <source>
        <dbReference type="ARBA" id="ARBA00023136"/>
    </source>
</evidence>
<keyword evidence="10" id="KW-1185">Reference proteome</keyword>